<accession>A0A2P5DW61</accession>
<comment type="caution">
    <text evidence="5">The sequence shown here is derived from an EMBL/GenBank/DDBJ whole genome shotgun (WGS) entry which is preliminary data.</text>
</comment>
<evidence type="ECO:0000256" key="3">
    <source>
        <dbReference type="SAM" id="SignalP"/>
    </source>
</evidence>
<keyword evidence="6" id="KW-1185">Reference proteome</keyword>
<dbReference type="STRING" id="3476.A0A2P5DW61"/>
<dbReference type="OrthoDB" id="1934418at2759"/>
<dbReference type="AlphaFoldDB" id="A0A2P5DW61"/>
<evidence type="ECO:0000313" key="6">
    <source>
        <dbReference type="Proteomes" id="UP000237105"/>
    </source>
</evidence>
<dbReference type="PANTHER" id="PTHR36069">
    <property type="entry name" value="EXPRESSED PROTEIN-RELATED"/>
    <property type="match status" value="1"/>
</dbReference>
<keyword evidence="2" id="KW-0472">Membrane</keyword>
<dbReference type="Proteomes" id="UP000237105">
    <property type="component" value="Unassembled WGS sequence"/>
</dbReference>
<dbReference type="Gene3D" id="2.30.180.10">
    <property type="entry name" value="FAS1 domain"/>
    <property type="match status" value="1"/>
</dbReference>
<sequence length="244" mass="26070">MATSLRLLVLMALVSLVSSVDIPPGNQNQDFLIATSEMQRANYFTFVLLINMAKLDPRLQGNLTFLMPKDRMLSKVTLQQDTVSEFLLRHSIPSTMLFHHFQHIPTGSIIPSSKPDYMLKISNNGRRSFYLNNVKLISPNICTAGSSIRCHGIDGVLSVAVTNSSAAIASPSAACFSNSSPAPPAIPPTPSPLPLVSGPIVLNLTPVAAPNVSPPKSGSSGILTFSVISVMMVSIWVSSLSIVL</sequence>
<dbReference type="PANTHER" id="PTHR36069:SF1">
    <property type="entry name" value="EXPRESSED PROTEIN"/>
    <property type="match status" value="1"/>
</dbReference>
<gene>
    <name evidence="5" type="ORF">PanWU01x14_026930</name>
</gene>
<dbReference type="SMART" id="SM00554">
    <property type="entry name" value="FAS1"/>
    <property type="match status" value="1"/>
</dbReference>
<dbReference type="EMBL" id="JXTB01000013">
    <property type="protein sequence ID" value="PON77532.1"/>
    <property type="molecule type" value="Genomic_DNA"/>
</dbReference>
<evidence type="ECO:0000313" key="5">
    <source>
        <dbReference type="EMBL" id="PON77532.1"/>
    </source>
</evidence>
<dbReference type="InterPro" id="IPR036378">
    <property type="entry name" value="FAS1_dom_sf"/>
</dbReference>
<dbReference type="InterPro" id="IPR053339">
    <property type="entry name" value="FAS1_domain_protein"/>
</dbReference>
<feature type="transmembrane region" description="Helical" evidence="2">
    <location>
        <begin position="222"/>
        <end position="243"/>
    </location>
</feature>
<comment type="similarity">
    <text evidence="1">Belongs to the fasciclin-like AGP family.</text>
</comment>
<keyword evidence="2" id="KW-1133">Transmembrane helix</keyword>
<dbReference type="InterPro" id="IPR000782">
    <property type="entry name" value="FAS1_domain"/>
</dbReference>
<feature type="signal peptide" evidence="3">
    <location>
        <begin position="1"/>
        <end position="19"/>
    </location>
</feature>
<reference evidence="6" key="1">
    <citation type="submission" date="2016-06" db="EMBL/GenBank/DDBJ databases">
        <title>Parallel loss of symbiosis genes in relatives of nitrogen-fixing non-legume Parasponia.</title>
        <authorList>
            <person name="Van Velzen R."/>
            <person name="Holmer R."/>
            <person name="Bu F."/>
            <person name="Rutten L."/>
            <person name="Van Zeijl A."/>
            <person name="Liu W."/>
            <person name="Santuari L."/>
            <person name="Cao Q."/>
            <person name="Sharma T."/>
            <person name="Shen D."/>
            <person name="Roswanjaya Y."/>
            <person name="Wardhani T."/>
            <person name="Kalhor M.S."/>
            <person name="Jansen J."/>
            <person name="Van den Hoogen J."/>
            <person name="Gungor B."/>
            <person name="Hartog M."/>
            <person name="Hontelez J."/>
            <person name="Verver J."/>
            <person name="Yang W.-C."/>
            <person name="Schijlen E."/>
            <person name="Repin R."/>
            <person name="Schilthuizen M."/>
            <person name="Schranz E."/>
            <person name="Heidstra R."/>
            <person name="Miyata K."/>
            <person name="Fedorova E."/>
            <person name="Kohlen W."/>
            <person name="Bisseling T."/>
            <person name="Smit S."/>
            <person name="Geurts R."/>
        </authorList>
    </citation>
    <scope>NUCLEOTIDE SEQUENCE [LARGE SCALE GENOMIC DNA]</scope>
    <source>
        <strain evidence="6">cv. WU1-14</strain>
    </source>
</reference>
<keyword evidence="3" id="KW-0732">Signal</keyword>
<name>A0A2P5DW61_PARAD</name>
<feature type="domain" description="FAS1" evidence="4">
    <location>
        <begin position="64"/>
        <end position="160"/>
    </location>
</feature>
<dbReference type="Pfam" id="PF02469">
    <property type="entry name" value="Fasciclin"/>
    <property type="match status" value="1"/>
</dbReference>
<protein>
    <submittedName>
        <fullName evidence="5">FAS1 domain containing protein</fullName>
    </submittedName>
</protein>
<keyword evidence="2" id="KW-0812">Transmembrane</keyword>
<feature type="chain" id="PRO_5015166875" evidence="3">
    <location>
        <begin position="20"/>
        <end position="244"/>
    </location>
</feature>
<proteinExistence type="inferred from homology"/>
<evidence type="ECO:0000256" key="2">
    <source>
        <dbReference type="SAM" id="Phobius"/>
    </source>
</evidence>
<evidence type="ECO:0000259" key="4">
    <source>
        <dbReference type="SMART" id="SM00554"/>
    </source>
</evidence>
<organism evidence="5 6">
    <name type="scientific">Parasponia andersonii</name>
    <name type="common">Sponia andersonii</name>
    <dbReference type="NCBI Taxonomy" id="3476"/>
    <lineage>
        <taxon>Eukaryota</taxon>
        <taxon>Viridiplantae</taxon>
        <taxon>Streptophyta</taxon>
        <taxon>Embryophyta</taxon>
        <taxon>Tracheophyta</taxon>
        <taxon>Spermatophyta</taxon>
        <taxon>Magnoliopsida</taxon>
        <taxon>eudicotyledons</taxon>
        <taxon>Gunneridae</taxon>
        <taxon>Pentapetalae</taxon>
        <taxon>rosids</taxon>
        <taxon>fabids</taxon>
        <taxon>Rosales</taxon>
        <taxon>Cannabaceae</taxon>
        <taxon>Parasponia</taxon>
    </lineage>
</organism>
<evidence type="ECO:0000256" key="1">
    <source>
        <dbReference type="ARBA" id="ARBA00007843"/>
    </source>
</evidence>